<accession>A0A8I6WD77</accession>
<proteinExistence type="predicted"/>
<name>A0A8I6WD77_HORVV</name>
<dbReference type="PANTHER" id="PTHR46033">
    <property type="entry name" value="PROTEIN MAIN-LIKE 2"/>
    <property type="match status" value="1"/>
</dbReference>
<feature type="domain" description="Aminotransferase-like plant mobile" evidence="1">
    <location>
        <begin position="58"/>
        <end position="130"/>
    </location>
</feature>
<dbReference type="InterPro" id="IPR019557">
    <property type="entry name" value="AminoTfrase-like_pln_mobile"/>
</dbReference>
<reference evidence="2" key="2">
    <citation type="submission" date="2020-10" db="EMBL/GenBank/DDBJ databases">
        <authorList>
            <person name="Scholz U."/>
            <person name="Mascher M."/>
            <person name="Fiebig A."/>
        </authorList>
    </citation>
    <scope>NUCLEOTIDE SEQUENCE [LARGE SCALE GENOMIC DNA]</scope>
    <source>
        <strain evidence="2">cv. Morex</strain>
    </source>
</reference>
<dbReference type="GO" id="GO:0010073">
    <property type="term" value="P:meristem maintenance"/>
    <property type="evidence" value="ECO:0007669"/>
    <property type="project" value="InterPro"/>
</dbReference>
<reference evidence="3" key="1">
    <citation type="journal article" date="2012" name="Nature">
        <title>A physical, genetic and functional sequence assembly of the barley genome.</title>
        <authorList>
            <consortium name="The International Barley Genome Sequencing Consortium"/>
            <person name="Mayer K.F."/>
            <person name="Waugh R."/>
            <person name="Brown J.W."/>
            <person name="Schulman A."/>
            <person name="Langridge P."/>
            <person name="Platzer M."/>
            <person name="Fincher G.B."/>
            <person name="Muehlbauer G.J."/>
            <person name="Sato K."/>
            <person name="Close T.J."/>
            <person name="Wise R.P."/>
            <person name="Stein N."/>
        </authorList>
    </citation>
    <scope>NUCLEOTIDE SEQUENCE [LARGE SCALE GENOMIC DNA]</scope>
    <source>
        <strain evidence="3">cv. Morex</strain>
    </source>
</reference>
<dbReference type="PANTHER" id="PTHR46033:SF87">
    <property type="entry name" value="AMINOTRANSFERASE-LIKE PLANT MOBILE DOMAIN-CONTAINING PROTEIN"/>
    <property type="match status" value="1"/>
</dbReference>
<dbReference type="Proteomes" id="UP000011116">
    <property type="component" value="Chromosome 2H"/>
</dbReference>
<protein>
    <recommendedName>
        <fullName evidence="1">Aminotransferase-like plant mobile domain-containing protein</fullName>
    </recommendedName>
</protein>
<dbReference type="Gramene" id="HORVU.MOREX.r3.2HG0152540.1">
    <property type="protein sequence ID" value="HORVU.MOREX.r3.2HG0152540.1"/>
    <property type="gene ID" value="HORVU.MOREX.r3.2HG0152540"/>
</dbReference>
<dbReference type="EnsemblPlants" id="HORVU.MOREX.r3.2HG0152540.1">
    <property type="protein sequence ID" value="HORVU.MOREX.r3.2HG0152540.1"/>
    <property type="gene ID" value="HORVU.MOREX.r3.2HG0152540"/>
</dbReference>
<reference evidence="2" key="3">
    <citation type="submission" date="2022-01" db="UniProtKB">
        <authorList>
            <consortium name="EnsemblPlants"/>
        </authorList>
    </citation>
    <scope>IDENTIFICATION</scope>
    <source>
        <strain evidence="2">subsp. vulgare</strain>
    </source>
</reference>
<sequence>MVWLLNDAYVVQHRAYLMSQKGMLMPLKIRSQGASTVMSYYERYTPYIEMTGLLSFIQLVSRSTSNLNDAAISALTDRWRPETHSFHLRTEEMTMTLEDVSMNTALPIEGKPLCMSTDSEGWRHQMEALIAMSL</sequence>
<evidence type="ECO:0000259" key="1">
    <source>
        <dbReference type="Pfam" id="PF10536"/>
    </source>
</evidence>
<evidence type="ECO:0000313" key="2">
    <source>
        <dbReference type="EnsemblPlants" id="HORVU.MOREX.r3.2HG0152540.1"/>
    </source>
</evidence>
<organism evidence="2 3">
    <name type="scientific">Hordeum vulgare subsp. vulgare</name>
    <name type="common">Domesticated barley</name>
    <dbReference type="NCBI Taxonomy" id="112509"/>
    <lineage>
        <taxon>Eukaryota</taxon>
        <taxon>Viridiplantae</taxon>
        <taxon>Streptophyta</taxon>
        <taxon>Embryophyta</taxon>
        <taxon>Tracheophyta</taxon>
        <taxon>Spermatophyta</taxon>
        <taxon>Magnoliopsida</taxon>
        <taxon>Liliopsida</taxon>
        <taxon>Poales</taxon>
        <taxon>Poaceae</taxon>
        <taxon>BOP clade</taxon>
        <taxon>Pooideae</taxon>
        <taxon>Triticodae</taxon>
        <taxon>Triticeae</taxon>
        <taxon>Hordeinae</taxon>
        <taxon>Hordeum</taxon>
    </lineage>
</organism>
<evidence type="ECO:0000313" key="3">
    <source>
        <dbReference type="Proteomes" id="UP000011116"/>
    </source>
</evidence>
<dbReference type="AlphaFoldDB" id="A0A8I6WD77"/>
<dbReference type="InterPro" id="IPR044824">
    <property type="entry name" value="MAIN-like"/>
</dbReference>
<dbReference type="Pfam" id="PF10536">
    <property type="entry name" value="PMD"/>
    <property type="match status" value="1"/>
</dbReference>
<keyword evidence="3" id="KW-1185">Reference proteome</keyword>